<feature type="region of interest" description="Disordered" evidence="1">
    <location>
        <begin position="151"/>
        <end position="188"/>
    </location>
</feature>
<evidence type="ECO:0000256" key="1">
    <source>
        <dbReference type="SAM" id="MobiDB-lite"/>
    </source>
</evidence>
<keyword evidence="3" id="KW-1185">Reference proteome</keyword>
<feature type="compositionally biased region" description="Basic and acidic residues" evidence="1">
    <location>
        <begin position="151"/>
        <end position="171"/>
    </location>
</feature>
<sequence>MASSRQFQECFDSFDCKIRRGSKAQMCLHKILRIISTVPPRIATVNPPSSVSETEKKGSEVEFFELKEMVEESHVYTAGGVGLSSSSTTVGTGGPPDLHGGGDSRIIIGSCSSGGDECDQLLNDAKCHSEAERSLNLLIEATKLIFGEFEENNKPESESASKSAESNELKKNKTTMNESNEGKLKRRSRCWQAAEIGGYFEDTASPVVRSKRGRTRFLPHKYRDSVLEPLSQLSSHRSSIIPRKRRSK</sequence>
<dbReference type="Proteomes" id="UP001604277">
    <property type="component" value="Unassembled WGS sequence"/>
</dbReference>
<proteinExistence type="predicted"/>
<reference evidence="3" key="1">
    <citation type="submission" date="2024-07" db="EMBL/GenBank/DDBJ databases">
        <title>Two chromosome-level genome assemblies of Korean endemic species Abeliophyllum distichum and Forsythia ovata (Oleaceae).</title>
        <authorList>
            <person name="Jang H."/>
        </authorList>
    </citation>
    <scope>NUCLEOTIDE SEQUENCE [LARGE SCALE GENOMIC DNA]</scope>
</reference>
<evidence type="ECO:0000313" key="3">
    <source>
        <dbReference type="Proteomes" id="UP001604277"/>
    </source>
</evidence>
<organism evidence="2 3">
    <name type="scientific">Forsythia ovata</name>
    <dbReference type="NCBI Taxonomy" id="205694"/>
    <lineage>
        <taxon>Eukaryota</taxon>
        <taxon>Viridiplantae</taxon>
        <taxon>Streptophyta</taxon>
        <taxon>Embryophyta</taxon>
        <taxon>Tracheophyta</taxon>
        <taxon>Spermatophyta</taxon>
        <taxon>Magnoliopsida</taxon>
        <taxon>eudicotyledons</taxon>
        <taxon>Gunneridae</taxon>
        <taxon>Pentapetalae</taxon>
        <taxon>asterids</taxon>
        <taxon>lamiids</taxon>
        <taxon>Lamiales</taxon>
        <taxon>Oleaceae</taxon>
        <taxon>Forsythieae</taxon>
        <taxon>Forsythia</taxon>
    </lineage>
</organism>
<name>A0ABD1T2S0_9LAMI</name>
<evidence type="ECO:0000313" key="2">
    <source>
        <dbReference type="EMBL" id="KAL2507006.1"/>
    </source>
</evidence>
<protein>
    <submittedName>
        <fullName evidence="2">Uncharacterized protein</fullName>
    </submittedName>
</protein>
<comment type="caution">
    <text evidence="2">The sequence shown here is derived from an EMBL/GenBank/DDBJ whole genome shotgun (WGS) entry which is preliminary data.</text>
</comment>
<dbReference type="EMBL" id="JBFOLJ010000009">
    <property type="protein sequence ID" value="KAL2507006.1"/>
    <property type="molecule type" value="Genomic_DNA"/>
</dbReference>
<dbReference type="AlphaFoldDB" id="A0ABD1T2S0"/>
<accession>A0ABD1T2S0</accession>
<gene>
    <name evidence="2" type="ORF">Fot_30653</name>
</gene>